<dbReference type="Proteomes" id="UP000598350">
    <property type="component" value="Unassembled WGS sequence"/>
</dbReference>
<keyword evidence="2" id="KW-0812">Transmembrane</keyword>
<evidence type="ECO:0000256" key="2">
    <source>
        <dbReference type="SAM" id="Phobius"/>
    </source>
</evidence>
<reference evidence="3 4" key="1">
    <citation type="submission" date="2020-05" db="EMBL/GenBank/DDBJ databases">
        <title>The draft genome sequence of Maribacter arenosus CAU 1321.</title>
        <authorList>
            <person name="Mu L."/>
        </authorList>
    </citation>
    <scope>NUCLEOTIDE SEQUENCE [LARGE SCALE GENOMIC DNA]</scope>
    <source>
        <strain evidence="3 4">CAU 1321</strain>
    </source>
</reference>
<sequence>MTYILDLFSDLYFLGLLSMLVAFLLSIRMFALTIYFIRTKNLKSEPIDRRKYTLKTTFLGSAGLFATFSLVLVIFGIYAGLDLLDLAKLISLSFTIVLLFWGLRITLNGLIGRYNELSVDKEVISKVSLQKTIQSSIVSKVKSTTDNDIPIGSLQERAVRFTEERAAKFTEESHFLRRRKIAKGYAEEFKKITAQSSNSSIEEESSAHNDSPILSLPASTERLAKAKKSKFRRGVAKGFKEVGKQTELH</sequence>
<feature type="transmembrane region" description="Helical" evidence="2">
    <location>
        <begin position="58"/>
        <end position="80"/>
    </location>
</feature>
<evidence type="ECO:0000313" key="4">
    <source>
        <dbReference type="Proteomes" id="UP000598350"/>
    </source>
</evidence>
<feature type="transmembrane region" description="Helical" evidence="2">
    <location>
        <begin position="86"/>
        <end position="103"/>
    </location>
</feature>
<comment type="caution">
    <text evidence="3">The sequence shown here is derived from an EMBL/GenBank/DDBJ whole genome shotgun (WGS) entry which is preliminary data.</text>
</comment>
<keyword evidence="4" id="KW-1185">Reference proteome</keyword>
<accession>A0ABR7VAS4</accession>
<feature type="transmembrane region" description="Helical" evidence="2">
    <location>
        <begin position="12"/>
        <end position="37"/>
    </location>
</feature>
<dbReference type="EMBL" id="JABTCG010000003">
    <property type="protein sequence ID" value="MBD0850765.1"/>
    <property type="molecule type" value="Genomic_DNA"/>
</dbReference>
<organism evidence="3 4">
    <name type="scientific">Maribacter arenosus</name>
    <dbReference type="NCBI Taxonomy" id="1854708"/>
    <lineage>
        <taxon>Bacteria</taxon>
        <taxon>Pseudomonadati</taxon>
        <taxon>Bacteroidota</taxon>
        <taxon>Flavobacteriia</taxon>
        <taxon>Flavobacteriales</taxon>
        <taxon>Flavobacteriaceae</taxon>
        <taxon>Maribacter</taxon>
    </lineage>
</organism>
<dbReference type="RefSeq" id="WP_188313903.1">
    <property type="nucleotide sequence ID" value="NZ_JABTCG010000003.1"/>
</dbReference>
<name>A0ABR7VAS4_9FLAO</name>
<feature type="region of interest" description="Disordered" evidence="1">
    <location>
        <begin position="197"/>
        <end position="219"/>
    </location>
</feature>
<keyword evidence="2" id="KW-0472">Membrane</keyword>
<protein>
    <submittedName>
        <fullName evidence="3">Uncharacterized protein</fullName>
    </submittedName>
</protein>
<evidence type="ECO:0000256" key="1">
    <source>
        <dbReference type="SAM" id="MobiDB-lite"/>
    </source>
</evidence>
<proteinExistence type="predicted"/>
<gene>
    <name evidence="3" type="ORF">HPE63_08800</name>
</gene>
<evidence type="ECO:0000313" key="3">
    <source>
        <dbReference type="EMBL" id="MBD0850765.1"/>
    </source>
</evidence>
<keyword evidence="2" id="KW-1133">Transmembrane helix</keyword>